<dbReference type="SUPFAM" id="SSF47384">
    <property type="entry name" value="Homodimeric domain of signal transducing histidine kinase"/>
    <property type="match status" value="1"/>
</dbReference>
<dbReference type="GO" id="GO:0008757">
    <property type="term" value="F:S-adenosylmethionine-dependent methyltransferase activity"/>
    <property type="evidence" value="ECO:0007669"/>
    <property type="project" value="InterPro"/>
</dbReference>
<dbReference type="CDD" id="cd16922">
    <property type="entry name" value="HATPase_EvgS-ArcB-TorS-like"/>
    <property type="match status" value="1"/>
</dbReference>
<keyword evidence="4" id="KW-0238">DNA-binding</keyword>
<dbReference type="InterPro" id="IPR003661">
    <property type="entry name" value="HisK_dim/P_dom"/>
</dbReference>
<keyword evidence="15" id="KW-0418">Kinase</keyword>
<dbReference type="Pfam" id="PF13596">
    <property type="entry name" value="PAS_10"/>
    <property type="match status" value="1"/>
</dbReference>
<accession>A0A158FU88</accession>
<keyword evidence="16" id="KW-1185">Reference proteome</keyword>
<dbReference type="SUPFAM" id="SSF55874">
    <property type="entry name" value="ATPase domain of HSP90 chaperone/DNA topoisomerase II/histidine kinase"/>
    <property type="match status" value="1"/>
</dbReference>
<dbReference type="Gene3D" id="3.40.50.150">
    <property type="entry name" value="Vaccinia Virus protein VP39"/>
    <property type="match status" value="1"/>
</dbReference>
<dbReference type="Gene3D" id="1.10.287.130">
    <property type="match status" value="1"/>
</dbReference>
<feature type="region of interest" description="Disordered" evidence="8">
    <location>
        <begin position="1"/>
        <end position="28"/>
    </location>
</feature>
<feature type="domain" description="Response regulatory" evidence="11">
    <location>
        <begin position="1127"/>
        <end position="1244"/>
    </location>
</feature>
<evidence type="ECO:0000259" key="14">
    <source>
        <dbReference type="PROSITE" id="PS50123"/>
    </source>
</evidence>
<dbReference type="Pfam" id="PF02518">
    <property type="entry name" value="HATPase_c"/>
    <property type="match status" value="1"/>
</dbReference>
<dbReference type="InterPro" id="IPR000780">
    <property type="entry name" value="CheR_MeTrfase"/>
</dbReference>
<protein>
    <recommendedName>
        <fullName evidence="2">histidine kinase</fullName>
        <ecNumber evidence="2">2.7.13.3</ecNumber>
    </recommendedName>
</protein>
<dbReference type="SMART" id="SM00138">
    <property type="entry name" value="MeTrc"/>
    <property type="match status" value="1"/>
</dbReference>
<dbReference type="InterPro" id="IPR022642">
    <property type="entry name" value="CheR_C"/>
</dbReference>
<dbReference type="PROSITE" id="PS00622">
    <property type="entry name" value="HTH_LUXR_1"/>
    <property type="match status" value="1"/>
</dbReference>
<evidence type="ECO:0000256" key="7">
    <source>
        <dbReference type="SAM" id="Coils"/>
    </source>
</evidence>
<evidence type="ECO:0000259" key="11">
    <source>
        <dbReference type="PROSITE" id="PS50110"/>
    </source>
</evidence>
<evidence type="ECO:0000256" key="5">
    <source>
        <dbReference type="PROSITE-ProRule" id="PRU00050"/>
    </source>
</evidence>
<dbReference type="PRINTS" id="PR00996">
    <property type="entry name" value="CHERMTFRASE"/>
</dbReference>
<dbReference type="PROSITE" id="PS50043">
    <property type="entry name" value="HTH_LUXR_2"/>
    <property type="match status" value="1"/>
</dbReference>
<dbReference type="GO" id="GO:0005737">
    <property type="term" value="C:cytoplasm"/>
    <property type="evidence" value="ECO:0007669"/>
    <property type="project" value="InterPro"/>
</dbReference>
<dbReference type="PROSITE" id="PS50122">
    <property type="entry name" value="CHEB"/>
    <property type="match status" value="1"/>
</dbReference>
<dbReference type="Gene3D" id="3.40.50.180">
    <property type="entry name" value="Methylesterase CheB, C-terminal domain"/>
    <property type="match status" value="1"/>
</dbReference>
<evidence type="ECO:0000259" key="13">
    <source>
        <dbReference type="PROSITE" id="PS50122"/>
    </source>
</evidence>
<keyword evidence="15" id="KW-0808">Transferase</keyword>
<dbReference type="SMART" id="SM00387">
    <property type="entry name" value="HATPase_c"/>
    <property type="match status" value="1"/>
</dbReference>
<dbReference type="InterPro" id="IPR011006">
    <property type="entry name" value="CheY-like_superfamily"/>
</dbReference>
<dbReference type="Pfam" id="PF00072">
    <property type="entry name" value="Response_reg"/>
    <property type="match status" value="2"/>
</dbReference>
<dbReference type="PROSITE" id="PS50113">
    <property type="entry name" value="PAC"/>
    <property type="match status" value="1"/>
</dbReference>
<evidence type="ECO:0000256" key="2">
    <source>
        <dbReference type="ARBA" id="ARBA00012438"/>
    </source>
</evidence>
<evidence type="ECO:0000259" key="10">
    <source>
        <dbReference type="PROSITE" id="PS50109"/>
    </source>
</evidence>
<dbReference type="SUPFAM" id="SSF46894">
    <property type="entry name" value="C-terminal effector domain of the bipartite response regulators"/>
    <property type="match status" value="1"/>
</dbReference>
<dbReference type="SUPFAM" id="SSF55785">
    <property type="entry name" value="PYP-like sensor domain (PAS domain)"/>
    <property type="match status" value="1"/>
</dbReference>
<dbReference type="GO" id="GO:0003677">
    <property type="term" value="F:DNA binding"/>
    <property type="evidence" value="ECO:0007669"/>
    <property type="project" value="UniProtKB-KW"/>
</dbReference>
<dbReference type="GO" id="GO:0000155">
    <property type="term" value="F:phosphorelay sensor kinase activity"/>
    <property type="evidence" value="ECO:0007669"/>
    <property type="project" value="InterPro"/>
</dbReference>
<keyword evidence="5" id="KW-0378">Hydrolase</keyword>
<feature type="domain" description="HTH luxR-type" evidence="9">
    <location>
        <begin position="1403"/>
        <end position="1468"/>
    </location>
</feature>
<evidence type="ECO:0000256" key="1">
    <source>
        <dbReference type="ARBA" id="ARBA00000085"/>
    </source>
</evidence>
<dbReference type="InterPro" id="IPR036388">
    <property type="entry name" value="WH-like_DNA-bd_sf"/>
</dbReference>
<reference evidence="15" key="1">
    <citation type="submission" date="2016-01" db="EMBL/GenBank/DDBJ databases">
        <authorList>
            <person name="Peeters C."/>
        </authorList>
    </citation>
    <scope>NUCLEOTIDE SEQUENCE [LARGE SCALE GENOMIC DNA]</scope>
    <source>
        <strain evidence="15">LMG 22940</strain>
    </source>
</reference>
<dbReference type="GO" id="GO:0000156">
    <property type="term" value="F:phosphorelay response regulator activity"/>
    <property type="evidence" value="ECO:0007669"/>
    <property type="project" value="InterPro"/>
</dbReference>
<keyword evidence="7" id="KW-0175">Coiled coil</keyword>
<comment type="caution">
    <text evidence="15">The sequence shown here is derived from an EMBL/GenBank/DDBJ whole genome shotgun (WGS) entry which is preliminary data.</text>
</comment>
<dbReference type="InterPro" id="IPR029063">
    <property type="entry name" value="SAM-dependent_MTases_sf"/>
</dbReference>
<dbReference type="InterPro" id="IPR050903">
    <property type="entry name" value="Bact_Chemotaxis_MeTrfase"/>
</dbReference>
<dbReference type="GO" id="GO:0006935">
    <property type="term" value="P:chemotaxis"/>
    <property type="evidence" value="ECO:0007669"/>
    <property type="project" value="UniProtKB-UniRule"/>
</dbReference>
<dbReference type="InterPro" id="IPR035909">
    <property type="entry name" value="CheB_C"/>
</dbReference>
<evidence type="ECO:0000313" key="15">
    <source>
        <dbReference type="EMBL" id="SAL22740.1"/>
    </source>
</evidence>
<comment type="catalytic activity">
    <reaction evidence="1">
        <text>ATP + protein L-histidine = ADP + protein N-phospho-L-histidine.</text>
        <dbReference type="EC" id="2.7.13.3"/>
    </reaction>
</comment>
<dbReference type="InterPro" id="IPR016032">
    <property type="entry name" value="Sig_transdc_resp-reg_C-effctor"/>
</dbReference>
<feature type="domain" description="PAC" evidence="12">
    <location>
        <begin position="815"/>
        <end position="869"/>
    </location>
</feature>
<evidence type="ECO:0000313" key="16">
    <source>
        <dbReference type="Proteomes" id="UP000054770"/>
    </source>
</evidence>
<dbReference type="InterPro" id="IPR000700">
    <property type="entry name" value="PAS-assoc_C"/>
</dbReference>
<evidence type="ECO:0000259" key="12">
    <source>
        <dbReference type="PROSITE" id="PS50113"/>
    </source>
</evidence>
<gene>
    <name evidence="15" type="ORF">AWB68_00927</name>
</gene>
<keyword evidence="3 5" id="KW-0145">Chemotaxis</keyword>
<name>A0A158FU88_9BURK</name>
<dbReference type="PROSITE" id="PS50109">
    <property type="entry name" value="HIS_KIN"/>
    <property type="match status" value="1"/>
</dbReference>
<dbReference type="Pfam" id="PF00196">
    <property type="entry name" value="GerE"/>
    <property type="match status" value="1"/>
</dbReference>
<dbReference type="InterPro" id="IPR036890">
    <property type="entry name" value="HATPase_C_sf"/>
</dbReference>
<feature type="modified residue" description="4-aspartylphosphate" evidence="6">
    <location>
        <position position="1178"/>
    </location>
</feature>
<feature type="domain" description="CheB-type methylesterase" evidence="13">
    <location>
        <begin position="29"/>
        <end position="218"/>
    </location>
</feature>
<dbReference type="CDD" id="cd06170">
    <property type="entry name" value="LuxR_C_like"/>
    <property type="match status" value="1"/>
</dbReference>
<evidence type="ECO:0000256" key="6">
    <source>
        <dbReference type="PROSITE-ProRule" id="PRU00169"/>
    </source>
</evidence>
<evidence type="ECO:0000256" key="8">
    <source>
        <dbReference type="SAM" id="MobiDB-lite"/>
    </source>
</evidence>
<dbReference type="SUPFAM" id="SSF47757">
    <property type="entry name" value="Chemotaxis receptor methyltransferase CheR, N-terminal domain"/>
    <property type="match status" value="1"/>
</dbReference>
<dbReference type="PROSITE" id="PS50110">
    <property type="entry name" value="RESPONSE_REGULATORY"/>
    <property type="match status" value="2"/>
</dbReference>
<dbReference type="PRINTS" id="PR00038">
    <property type="entry name" value="HTHLUXR"/>
</dbReference>
<dbReference type="InterPro" id="IPR022641">
    <property type="entry name" value="CheR_N"/>
</dbReference>
<dbReference type="PANTHER" id="PTHR24422:SF27">
    <property type="entry name" value="PROTEIN-GLUTAMATE O-METHYLTRANSFERASE"/>
    <property type="match status" value="1"/>
</dbReference>
<dbReference type="Pfam" id="PF00512">
    <property type="entry name" value="HisKA"/>
    <property type="match status" value="1"/>
</dbReference>
<feature type="domain" description="Histidine kinase" evidence="10">
    <location>
        <begin position="887"/>
        <end position="1100"/>
    </location>
</feature>
<dbReference type="InterPro" id="IPR036097">
    <property type="entry name" value="HisK_dim/P_sf"/>
</dbReference>
<dbReference type="Pfam" id="PF03705">
    <property type="entry name" value="CheR_N"/>
    <property type="match status" value="1"/>
</dbReference>
<dbReference type="CDD" id="cd00082">
    <property type="entry name" value="HisKA"/>
    <property type="match status" value="1"/>
</dbReference>
<dbReference type="Gene3D" id="3.40.50.2300">
    <property type="match status" value="2"/>
</dbReference>
<proteinExistence type="predicted"/>
<keyword evidence="6" id="KW-0597">Phosphoprotein</keyword>
<dbReference type="InterPro" id="IPR003594">
    <property type="entry name" value="HATPase_dom"/>
</dbReference>
<dbReference type="SUPFAM" id="SSF52172">
    <property type="entry name" value="CheY-like"/>
    <property type="match status" value="2"/>
</dbReference>
<feature type="domain" description="CheR-type methyltransferase" evidence="14">
    <location>
        <begin position="241"/>
        <end position="491"/>
    </location>
</feature>
<dbReference type="InterPro" id="IPR000792">
    <property type="entry name" value="Tscrpt_reg_LuxR_C"/>
</dbReference>
<evidence type="ECO:0000259" key="9">
    <source>
        <dbReference type="PROSITE" id="PS50043"/>
    </source>
</evidence>
<dbReference type="FunFam" id="3.30.565.10:FF:000049">
    <property type="entry name" value="Two-component sensor histidine kinase"/>
    <property type="match status" value="1"/>
</dbReference>
<feature type="domain" description="Response regulatory" evidence="11">
    <location>
        <begin position="1273"/>
        <end position="1387"/>
    </location>
</feature>
<dbReference type="InterPro" id="IPR001789">
    <property type="entry name" value="Sig_transdc_resp-reg_receiver"/>
</dbReference>
<dbReference type="GO" id="GO:0006355">
    <property type="term" value="P:regulation of DNA-templated transcription"/>
    <property type="evidence" value="ECO:0007669"/>
    <property type="project" value="InterPro"/>
</dbReference>
<dbReference type="Proteomes" id="UP000054770">
    <property type="component" value="Unassembled WGS sequence"/>
</dbReference>
<dbReference type="PANTHER" id="PTHR24422">
    <property type="entry name" value="CHEMOTAXIS PROTEIN METHYLTRANSFERASE"/>
    <property type="match status" value="1"/>
</dbReference>
<dbReference type="InterPro" id="IPR000673">
    <property type="entry name" value="Sig_transdc_resp-reg_Me-estase"/>
</dbReference>
<feature type="active site" evidence="5">
    <location>
        <position position="160"/>
    </location>
</feature>
<dbReference type="PROSITE" id="PS50123">
    <property type="entry name" value="CHER"/>
    <property type="match status" value="1"/>
</dbReference>
<dbReference type="GO" id="GO:0008984">
    <property type="term" value="F:protein-glutamate methylesterase activity"/>
    <property type="evidence" value="ECO:0007669"/>
    <property type="project" value="InterPro"/>
</dbReference>
<feature type="coiled-coil region" evidence="7">
    <location>
        <begin position="669"/>
        <end position="749"/>
    </location>
</feature>
<evidence type="ECO:0000256" key="4">
    <source>
        <dbReference type="ARBA" id="ARBA00023125"/>
    </source>
</evidence>
<dbReference type="Pfam" id="PF01739">
    <property type="entry name" value="CheR"/>
    <property type="match status" value="1"/>
</dbReference>
<dbReference type="SMART" id="SM00448">
    <property type="entry name" value="REC"/>
    <property type="match status" value="2"/>
</dbReference>
<dbReference type="SMART" id="SM00421">
    <property type="entry name" value="HTH_LUXR"/>
    <property type="match status" value="1"/>
</dbReference>
<dbReference type="EC" id="2.7.13.3" evidence="2"/>
<dbReference type="Gene3D" id="3.30.450.20">
    <property type="entry name" value="PAS domain"/>
    <property type="match status" value="1"/>
</dbReference>
<dbReference type="Gene3D" id="3.30.565.10">
    <property type="entry name" value="Histidine kinase-like ATPase, C-terminal domain"/>
    <property type="match status" value="1"/>
</dbReference>
<dbReference type="SUPFAM" id="SSF53335">
    <property type="entry name" value="S-adenosyl-L-methionine-dependent methyltransferases"/>
    <property type="match status" value="1"/>
</dbReference>
<feature type="active site" evidence="5">
    <location>
        <position position="68"/>
    </location>
</feature>
<dbReference type="InterPro" id="IPR005467">
    <property type="entry name" value="His_kinase_dom"/>
</dbReference>
<feature type="active site" evidence="5">
    <location>
        <position position="41"/>
    </location>
</feature>
<sequence length="1473" mass="160020">MPGSPPSEVCVTQPTSGNPEAPLTGSPAPRGEMVVVGIGASAGGLEACQKLLEALPPRTGRAWILVQHLDPTHESMMAQLLAAHTSMIVCEAAEGMLLEPEHLYVIVPDAYLSVAQGVLRLTRPQARHGARLPFDYLLHSLAQEYGDRAACVILSGTGADGSLGLMSVKARGGLVIAQDPDEAAYGGMPRSAIQTNAVDLVLPVERIPASLLPHRDRSCAQSARTDVPAERAAGHCEPAWLGEIIELLLTRTAYDFTLYKHGTLRRRVERRRAMAGIEAGDMDRYLAILRDDAGELDLLAKDLLINVTRFFRDPEVFDFLAERIVPDLIGHASPGHAIRVWVAACSTGEETYSLAMLLREKMASAACNIELQVFASDIDADAVASAREGLYPATIEADVSPARLARFFSREERGYRVLPELRASIVFTVHDVLVNPPFSQLDLVSCRNLLIYLNPEAQAKVVSQFDFALRDGGVLLIGNAETLLNADARFEIISRLERVYRHIARHHSRHAALSVNLGDGARLLPQPGPRLGPARRSSVAEVARSRLLDTYAPAAVLVNRNHECLYFFGSTAPYLHVPAGQPTHDVLALAPKDLRTRLRSAIQRATRTNARVVAAGGTVNEAGHAVPFDLDLQPLSSDGEDLLLICFVAAPRGGEPHPASIAPHDLPRVTALEHELEATKTELEDAIRSLEISGEDQKAINEEALSINEEYQSTNEELLTSKEELQSLNEELTALNGQLQETLERQRTTSNDLQNVLYSTNVATLFLDTHLNIRFFTPATRLFFSVIPGDIGRPLADLSSLASDRNLLADARTVLQTSTLVEREIEAQSGIWFIRRILPYRTDDNGVEGVVITFTDVTERKLAAKALEAAKLHADQANTAKSRFLAAASHDLRQPLQTLALLQGALAKMVEGDDAQSLIARLDQTLGAMSGMLNTLLDINQIESGTVRAERVRFSIADLLDRMRDEFSYHAEAHGLGLRVAPCGLDVQSDPRLLAQVIRNLLSNALKYTRRGKVLLGCRRRAHMLRIEIWDTGVGIPGEELEAIFHEYHQLDNAARERSRGLGLGLSIAQRLAELLGSRISVRSHPGKGSVFAIEVALAGTEARAVAAGESPKDTSGPTHAARRSGSILVIEDDPDVSDLIVRLLDDEGHRTVRASSGTEVLARVARGMRCPDLILADYNLPQGMNGLELATKLRETFQCDIPAIILTGDISTATWFAVARQPFLQLNKPVKALELLSAIESLLAVAPAATGVHAPAAGSLIETGNAREDPALVYVVDDDRYIRDGVRAILEGEGQTVEDFDSCEAFLEAYRPGRDACLLIDAYLPGMSGLDLLQRLRDAGDRLPAIMVTGNSDVRVAVQAMKAGASDFIEKPIGPAELIESVGRAFEQSMDSHKLAAWRDAAARHIADLTPRQRQIMELVLAGRPSKIIAADLGISQRTVENHRASIMKKTGSRSLPALTRLALAAASKEGR</sequence>
<dbReference type="SUPFAM" id="SSF52738">
    <property type="entry name" value="Methylesterase CheB, C-terminal domain"/>
    <property type="match status" value="1"/>
</dbReference>
<feature type="modified residue" description="4-aspartylphosphate" evidence="6">
    <location>
        <position position="1322"/>
    </location>
</feature>
<dbReference type="EMBL" id="FCON02000006">
    <property type="protein sequence ID" value="SAL22740.1"/>
    <property type="molecule type" value="Genomic_DNA"/>
</dbReference>
<organism evidence="15 16">
    <name type="scientific">Caballeronia choica</name>
    <dbReference type="NCBI Taxonomy" id="326476"/>
    <lineage>
        <taxon>Bacteria</taxon>
        <taxon>Pseudomonadati</taxon>
        <taxon>Pseudomonadota</taxon>
        <taxon>Betaproteobacteria</taxon>
        <taxon>Burkholderiales</taxon>
        <taxon>Burkholderiaceae</taxon>
        <taxon>Caballeronia</taxon>
    </lineage>
</organism>
<dbReference type="Pfam" id="PF01339">
    <property type="entry name" value="CheB_methylest"/>
    <property type="match status" value="1"/>
</dbReference>
<dbReference type="InterPro" id="IPR035965">
    <property type="entry name" value="PAS-like_dom_sf"/>
</dbReference>
<dbReference type="CDD" id="cd16434">
    <property type="entry name" value="CheB-CheR_fusion"/>
    <property type="match status" value="1"/>
</dbReference>
<dbReference type="Gene3D" id="1.10.10.10">
    <property type="entry name" value="Winged helix-like DNA-binding domain superfamily/Winged helix DNA-binding domain"/>
    <property type="match status" value="1"/>
</dbReference>
<evidence type="ECO:0000256" key="3">
    <source>
        <dbReference type="ARBA" id="ARBA00022500"/>
    </source>
</evidence>
<dbReference type="SMART" id="SM00388">
    <property type="entry name" value="HisKA"/>
    <property type="match status" value="1"/>
</dbReference>